<dbReference type="SUPFAM" id="SSF55811">
    <property type="entry name" value="Nudix"/>
    <property type="match status" value="1"/>
</dbReference>
<dbReference type="PANTHER" id="PTHR43222:SF9">
    <property type="entry name" value="8-OXO-(D)GTP PHOSPHATASE"/>
    <property type="match status" value="1"/>
</dbReference>
<feature type="domain" description="Nudix hydrolase" evidence="6">
    <location>
        <begin position="37"/>
        <end position="162"/>
    </location>
</feature>
<organism evidence="7 8">
    <name type="scientific">Corynebacterium striatum</name>
    <dbReference type="NCBI Taxonomy" id="43770"/>
    <lineage>
        <taxon>Bacteria</taxon>
        <taxon>Bacillati</taxon>
        <taxon>Actinomycetota</taxon>
        <taxon>Actinomycetes</taxon>
        <taxon>Mycobacteriales</taxon>
        <taxon>Corynebacteriaceae</taxon>
        <taxon>Corynebacterium</taxon>
    </lineage>
</organism>
<comment type="cofactor">
    <cofactor evidence="1">
        <name>Mg(2+)</name>
        <dbReference type="ChEBI" id="CHEBI:18420"/>
    </cofactor>
</comment>
<dbReference type="Gene3D" id="3.90.79.10">
    <property type="entry name" value="Nucleoside Triphosphate Pyrophosphohydrolase"/>
    <property type="match status" value="1"/>
</dbReference>
<dbReference type="EMBL" id="CP021252">
    <property type="protein sequence ID" value="ART21394.1"/>
    <property type="molecule type" value="Genomic_DNA"/>
</dbReference>
<dbReference type="RefSeq" id="WP_086891482.1">
    <property type="nucleotide sequence ID" value="NZ_CP021252.1"/>
</dbReference>
<proteinExistence type="inferred from homology"/>
<evidence type="ECO:0000256" key="4">
    <source>
        <dbReference type="ARBA" id="ARBA00022842"/>
    </source>
</evidence>
<dbReference type="AlphaFoldDB" id="A0A2Z2J3R7"/>
<keyword evidence="3 5" id="KW-0378">Hydrolase</keyword>
<dbReference type="PROSITE" id="PS51462">
    <property type="entry name" value="NUDIX"/>
    <property type="match status" value="1"/>
</dbReference>
<evidence type="ECO:0000313" key="8">
    <source>
        <dbReference type="Proteomes" id="UP000250197"/>
    </source>
</evidence>
<dbReference type="SUPFAM" id="SSF53254">
    <property type="entry name" value="Phosphoglycerate mutase-like"/>
    <property type="match status" value="1"/>
</dbReference>
<comment type="similarity">
    <text evidence="2 5">Belongs to the Nudix hydrolase family.</text>
</comment>
<dbReference type="PANTHER" id="PTHR43222">
    <property type="entry name" value="NUDIX HYDROLASE 23"/>
    <property type="match status" value="1"/>
</dbReference>
<dbReference type="SMART" id="SM00855">
    <property type="entry name" value="PGAM"/>
    <property type="match status" value="1"/>
</dbReference>
<dbReference type="InterPro" id="IPR020476">
    <property type="entry name" value="Nudix_hydrolase"/>
</dbReference>
<evidence type="ECO:0000256" key="1">
    <source>
        <dbReference type="ARBA" id="ARBA00001946"/>
    </source>
</evidence>
<dbReference type="InterPro" id="IPR029033">
    <property type="entry name" value="His_PPase_superfam"/>
</dbReference>
<dbReference type="InterPro" id="IPR020084">
    <property type="entry name" value="NUDIX_hydrolase_CS"/>
</dbReference>
<dbReference type="Proteomes" id="UP000250197">
    <property type="component" value="Chromosome"/>
</dbReference>
<name>A0A2Z2J3R7_CORST</name>
<gene>
    <name evidence="7" type="ORF">CBE89_07720</name>
</gene>
<sequence>MPKEKNMHETDKDVKSEVFISGRHQEIPTDPAKEFKRTTLAAGAVLWRGNPHDPEVAIIHRPHYDDWSLPKGKVDPGESLPTTAAREIREETGYDVKLGKLIGKVTYPVQGRTKVVYYWLAKVLSGDFTDNSETDELRWMPIDEASELLTYDVDTDVLGKAKKRLRLAPTTRVLYVRHARAHERRNWAGDDNLRPLDKKGRRQAEMLVPMLAPFHPTAIYSAAPQRCQQTAAPLADELGLDIAVNKDFGDEVWLSNPTAAKAAFQRVVSRGGIPVIVSQGETIPGILKDLDPKFLKVDFEDLKFKKGSVWVLSFNEGELTGADYLASSLPVR</sequence>
<evidence type="ECO:0000256" key="3">
    <source>
        <dbReference type="ARBA" id="ARBA00022801"/>
    </source>
</evidence>
<dbReference type="Pfam" id="PF00293">
    <property type="entry name" value="NUDIX"/>
    <property type="match status" value="1"/>
</dbReference>
<dbReference type="Pfam" id="PF00300">
    <property type="entry name" value="His_Phos_1"/>
    <property type="match status" value="1"/>
</dbReference>
<accession>A0A2Z2J3R7</accession>
<protein>
    <submittedName>
        <fullName evidence="7">NTP pyrophosphohydrolase</fullName>
    </submittedName>
</protein>
<evidence type="ECO:0000256" key="5">
    <source>
        <dbReference type="RuleBase" id="RU003476"/>
    </source>
</evidence>
<dbReference type="CDD" id="cd07067">
    <property type="entry name" value="HP_PGM_like"/>
    <property type="match status" value="1"/>
</dbReference>
<dbReference type="InterPro" id="IPR000086">
    <property type="entry name" value="NUDIX_hydrolase_dom"/>
</dbReference>
<dbReference type="CDD" id="cd03673">
    <property type="entry name" value="NUDIX_Ap6A_hydrolase"/>
    <property type="match status" value="1"/>
</dbReference>
<keyword evidence="4" id="KW-0460">Magnesium</keyword>
<dbReference type="GO" id="GO:0016787">
    <property type="term" value="F:hydrolase activity"/>
    <property type="evidence" value="ECO:0007669"/>
    <property type="project" value="UniProtKB-KW"/>
</dbReference>
<dbReference type="Gene3D" id="3.40.50.1240">
    <property type="entry name" value="Phosphoglycerate mutase-like"/>
    <property type="match status" value="1"/>
</dbReference>
<dbReference type="PROSITE" id="PS00893">
    <property type="entry name" value="NUDIX_BOX"/>
    <property type="match status" value="1"/>
</dbReference>
<dbReference type="InterPro" id="IPR013078">
    <property type="entry name" value="His_Pase_superF_clade-1"/>
</dbReference>
<reference evidence="7 8" key="1">
    <citation type="submission" date="2017-05" db="EMBL/GenBank/DDBJ databases">
        <title>Complete genome sequence of Corynebacterium striatum KC-Na-1 isolated from Neophocaena asiaeorientalis in Korea.</title>
        <authorList>
            <person name="Kim J.H."/>
            <person name="Lee K."/>
        </authorList>
    </citation>
    <scope>NUCLEOTIDE SEQUENCE [LARGE SCALE GENOMIC DNA]</scope>
    <source>
        <strain evidence="7 8">KC-Na-01</strain>
    </source>
</reference>
<evidence type="ECO:0000256" key="2">
    <source>
        <dbReference type="ARBA" id="ARBA00005582"/>
    </source>
</evidence>
<dbReference type="PRINTS" id="PR00502">
    <property type="entry name" value="NUDIXFAMILY"/>
</dbReference>
<evidence type="ECO:0000259" key="6">
    <source>
        <dbReference type="PROSITE" id="PS51462"/>
    </source>
</evidence>
<dbReference type="InterPro" id="IPR015797">
    <property type="entry name" value="NUDIX_hydrolase-like_dom_sf"/>
</dbReference>
<evidence type="ECO:0000313" key="7">
    <source>
        <dbReference type="EMBL" id="ART21394.1"/>
    </source>
</evidence>
<dbReference type="KEGG" id="cstr:CBE89_07720"/>